<dbReference type="PANTHER" id="PTHR43350">
    <property type="entry name" value="NAD-DEPENDENT ALCOHOL DEHYDROGENASE"/>
    <property type="match status" value="1"/>
</dbReference>
<keyword evidence="5" id="KW-0560">Oxidoreductase</keyword>
<proteinExistence type="inferred from homology"/>
<dbReference type="InterPro" id="IPR013149">
    <property type="entry name" value="ADH-like_C"/>
</dbReference>
<evidence type="ECO:0000256" key="4">
    <source>
        <dbReference type="ARBA" id="ARBA00022833"/>
    </source>
</evidence>
<dbReference type="InterPro" id="IPR013154">
    <property type="entry name" value="ADH-like_N"/>
</dbReference>
<evidence type="ECO:0000313" key="8">
    <source>
        <dbReference type="EMBL" id="AKT42004.1"/>
    </source>
</evidence>
<feature type="domain" description="Alcohol dehydrogenase-like N-terminal" evidence="7">
    <location>
        <begin position="23"/>
        <end position="126"/>
    </location>
</feature>
<evidence type="ECO:0000256" key="1">
    <source>
        <dbReference type="ARBA" id="ARBA00001947"/>
    </source>
</evidence>
<dbReference type="Proteomes" id="UP000067626">
    <property type="component" value="Chromosome"/>
</dbReference>
<dbReference type="PANTHER" id="PTHR43350:SF2">
    <property type="entry name" value="GROES-LIKE ZINC-BINDING ALCOHOL DEHYDROGENASE FAMILY PROTEIN"/>
    <property type="match status" value="1"/>
</dbReference>
<reference evidence="8 9" key="1">
    <citation type="submission" date="2015-07" db="EMBL/GenBank/DDBJ databases">
        <title>Genome analysis of myxobacterium Chondromyces crocatus Cm c5 reveals a high potential for natural compound synthesis and the genetic basis for the loss of fruiting body formation.</title>
        <authorList>
            <person name="Zaburannyi N."/>
            <person name="Bunk B."/>
            <person name="Maier J."/>
            <person name="Overmann J."/>
            <person name="Mueller R."/>
        </authorList>
    </citation>
    <scope>NUCLEOTIDE SEQUENCE [LARGE SCALE GENOMIC DNA]</scope>
    <source>
        <strain evidence="8 9">Cm c5</strain>
    </source>
</reference>
<accession>A0A0K1EMB5</accession>
<keyword evidence="9" id="KW-1185">Reference proteome</keyword>
<evidence type="ECO:0000313" key="9">
    <source>
        <dbReference type="Proteomes" id="UP000067626"/>
    </source>
</evidence>
<dbReference type="PATRIC" id="fig|52.7.peg.6840"/>
<feature type="domain" description="Alcohol dehydrogenase-like C-terminal" evidence="6">
    <location>
        <begin position="165"/>
        <end position="274"/>
    </location>
</feature>
<organism evidence="8 9">
    <name type="scientific">Chondromyces crocatus</name>
    <dbReference type="NCBI Taxonomy" id="52"/>
    <lineage>
        <taxon>Bacteria</taxon>
        <taxon>Pseudomonadati</taxon>
        <taxon>Myxococcota</taxon>
        <taxon>Polyangia</taxon>
        <taxon>Polyangiales</taxon>
        <taxon>Polyangiaceae</taxon>
        <taxon>Chondromyces</taxon>
    </lineage>
</organism>
<protein>
    <submittedName>
        <fullName evidence="8">Alcohol dehydrogenase</fullName>
    </submittedName>
</protein>
<dbReference type="Pfam" id="PF08240">
    <property type="entry name" value="ADH_N"/>
    <property type="match status" value="1"/>
</dbReference>
<keyword evidence="3" id="KW-0479">Metal-binding</keyword>
<sequence>MRALTWDGVRLQVAERPDPVCSEGMAVVEVGVAGVCNTDVEIVRGYMNFRGVIGHELVGTVREGPSAWRGKRVVAEINFACGRCAVCARGLGRHCATRTVMGILGADGAMAEQVAVPVANLHAVPDGVPDEAAVFAEPLAAAFEILEQVHVRPRTRALVLGDGKLGLLCAQVLHQAGASVLAVGRHEDKLALLRARGIETVLASDWAGDPAELVVEATGSAEGFAAAVRATLPRGTLILKSTVASRPEVDLAPLVVNEITVVGSRCGSFEPALRALSSGSVEVLPLVSARVPLDRADEALRVAQQPGVLKVLVTR</sequence>
<dbReference type="OrthoDB" id="9773078at2"/>
<dbReference type="KEGG" id="ccro:CMC5_062260"/>
<dbReference type="InterPro" id="IPR036291">
    <property type="entry name" value="NAD(P)-bd_dom_sf"/>
</dbReference>
<gene>
    <name evidence="8" type="primary">adhP</name>
    <name evidence="8" type="ORF">CMC5_062260</name>
</gene>
<dbReference type="GO" id="GO:0016491">
    <property type="term" value="F:oxidoreductase activity"/>
    <property type="evidence" value="ECO:0007669"/>
    <property type="project" value="UniProtKB-KW"/>
</dbReference>
<dbReference type="Pfam" id="PF00107">
    <property type="entry name" value="ADH_zinc_N"/>
    <property type="match status" value="1"/>
</dbReference>
<dbReference type="InterPro" id="IPR011032">
    <property type="entry name" value="GroES-like_sf"/>
</dbReference>
<comment type="similarity">
    <text evidence="2">Belongs to the zinc-containing alcohol dehydrogenase family.</text>
</comment>
<dbReference type="Gene3D" id="3.40.50.720">
    <property type="entry name" value="NAD(P)-binding Rossmann-like Domain"/>
    <property type="match status" value="1"/>
</dbReference>
<dbReference type="AlphaFoldDB" id="A0A0K1EMB5"/>
<dbReference type="GO" id="GO:0046872">
    <property type="term" value="F:metal ion binding"/>
    <property type="evidence" value="ECO:0007669"/>
    <property type="project" value="UniProtKB-KW"/>
</dbReference>
<dbReference type="CDD" id="cd08242">
    <property type="entry name" value="MDR_like"/>
    <property type="match status" value="1"/>
</dbReference>
<evidence type="ECO:0000256" key="3">
    <source>
        <dbReference type="ARBA" id="ARBA00022723"/>
    </source>
</evidence>
<evidence type="ECO:0000256" key="5">
    <source>
        <dbReference type="ARBA" id="ARBA00023002"/>
    </source>
</evidence>
<dbReference type="SUPFAM" id="SSF51735">
    <property type="entry name" value="NAD(P)-binding Rossmann-fold domains"/>
    <property type="match status" value="1"/>
</dbReference>
<evidence type="ECO:0000259" key="7">
    <source>
        <dbReference type="Pfam" id="PF08240"/>
    </source>
</evidence>
<keyword evidence="4" id="KW-0862">Zinc</keyword>
<dbReference type="EMBL" id="CP012159">
    <property type="protein sequence ID" value="AKT42004.1"/>
    <property type="molecule type" value="Genomic_DNA"/>
</dbReference>
<dbReference type="STRING" id="52.CMC5_062260"/>
<comment type="cofactor">
    <cofactor evidence="1">
        <name>Zn(2+)</name>
        <dbReference type="ChEBI" id="CHEBI:29105"/>
    </cofactor>
</comment>
<evidence type="ECO:0000259" key="6">
    <source>
        <dbReference type="Pfam" id="PF00107"/>
    </source>
</evidence>
<name>A0A0K1EMB5_CHOCO</name>
<evidence type="ECO:0000256" key="2">
    <source>
        <dbReference type="ARBA" id="ARBA00008072"/>
    </source>
</evidence>
<dbReference type="Gene3D" id="3.90.180.10">
    <property type="entry name" value="Medium-chain alcohol dehydrogenases, catalytic domain"/>
    <property type="match status" value="1"/>
</dbReference>
<dbReference type="SUPFAM" id="SSF50129">
    <property type="entry name" value="GroES-like"/>
    <property type="match status" value="1"/>
</dbReference>